<dbReference type="Proteomes" id="UP001280121">
    <property type="component" value="Unassembled WGS sequence"/>
</dbReference>
<organism evidence="1 2">
    <name type="scientific">Dipteronia dyeriana</name>
    <dbReference type="NCBI Taxonomy" id="168575"/>
    <lineage>
        <taxon>Eukaryota</taxon>
        <taxon>Viridiplantae</taxon>
        <taxon>Streptophyta</taxon>
        <taxon>Embryophyta</taxon>
        <taxon>Tracheophyta</taxon>
        <taxon>Spermatophyta</taxon>
        <taxon>Magnoliopsida</taxon>
        <taxon>eudicotyledons</taxon>
        <taxon>Gunneridae</taxon>
        <taxon>Pentapetalae</taxon>
        <taxon>rosids</taxon>
        <taxon>malvids</taxon>
        <taxon>Sapindales</taxon>
        <taxon>Sapindaceae</taxon>
        <taxon>Hippocastanoideae</taxon>
        <taxon>Acereae</taxon>
        <taxon>Dipteronia</taxon>
    </lineage>
</organism>
<protein>
    <submittedName>
        <fullName evidence="1">Uncharacterized protein</fullName>
    </submittedName>
</protein>
<reference evidence="1" key="1">
    <citation type="journal article" date="2023" name="Plant J.">
        <title>Genome sequences and population genomics provide insights into the demographic history, inbreeding, and mutation load of two 'living fossil' tree species of Dipteronia.</title>
        <authorList>
            <person name="Feng Y."/>
            <person name="Comes H.P."/>
            <person name="Chen J."/>
            <person name="Zhu S."/>
            <person name="Lu R."/>
            <person name="Zhang X."/>
            <person name="Li P."/>
            <person name="Qiu J."/>
            <person name="Olsen K.M."/>
            <person name="Qiu Y."/>
        </authorList>
    </citation>
    <scope>NUCLEOTIDE SEQUENCE</scope>
    <source>
        <strain evidence="1">KIB01</strain>
    </source>
</reference>
<proteinExistence type="predicted"/>
<comment type="caution">
    <text evidence="1">The sequence shown here is derived from an EMBL/GenBank/DDBJ whole genome shotgun (WGS) entry which is preliminary data.</text>
</comment>
<dbReference type="EMBL" id="JANJYI010000001">
    <property type="protein sequence ID" value="KAK2661974.1"/>
    <property type="molecule type" value="Genomic_DNA"/>
</dbReference>
<evidence type="ECO:0000313" key="1">
    <source>
        <dbReference type="EMBL" id="KAK2661974.1"/>
    </source>
</evidence>
<keyword evidence="2" id="KW-1185">Reference proteome</keyword>
<sequence length="128" mass="15827">MKRSLTKNTKSCFSEPSHVCDKMMVFDWSRNPDLSNKLRSWRCLRREMNAMLRLLCIRNLPPLKEVRAHWSESAFMHRRVEKSYRRRVCRSWLSRHRRQTLRKKEMDLREEQSMVLINKVRVFERFEI</sequence>
<dbReference type="AlphaFoldDB" id="A0AAE0CSQ2"/>
<name>A0AAE0CSQ2_9ROSI</name>
<evidence type="ECO:0000313" key="2">
    <source>
        <dbReference type="Proteomes" id="UP001280121"/>
    </source>
</evidence>
<gene>
    <name evidence="1" type="ORF">Ddye_000548</name>
</gene>
<accession>A0AAE0CSQ2</accession>